<feature type="active site" evidence="9">
    <location>
        <position position="38"/>
    </location>
</feature>
<comment type="similarity">
    <text evidence="9">Belongs to the dethiobiotin synthetase family.</text>
</comment>
<dbReference type="NCBIfam" id="TIGR00347">
    <property type="entry name" value="bioD"/>
    <property type="match status" value="1"/>
</dbReference>
<comment type="catalytic activity">
    <reaction evidence="8">
        <text>(7R,8S)-8-amino-7-(carboxyamino)nonanoate + ATP = (4R,5S)-dethiobiotin + ADP + phosphate + H(+)</text>
        <dbReference type="Rhea" id="RHEA:63684"/>
        <dbReference type="ChEBI" id="CHEBI:15378"/>
        <dbReference type="ChEBI" id="CHEBI:30616"/>
        <dbReference type="ChEBI" id="CHEBI:43474"/>
        <dbReference type="ChEBI" id="CHEBI:149470"/>
        <dbReference type="ChEBI" id="CHEBI:149473"/>
        <dbReference type="ChEBI" id="CHEBI:456216"/>
    </reaction>
</comment>
<evidence type="ECO:0000256" key="7">
    <source>
        <dbReference type="ARBA" id="ARBA00022842"/>
    </source>
</evidence>
<dbReference type="SUPFAM" id="SSF52540">
    <property type="entry name" value="P-loop containing nucleoside triphosphate hydrolases"/>
    <property type="match status" value="1"/>
</dbReference>
<organism evidence="10 11">
    <name type="scientific">Winmispira thermophila (strain ATCC 49972 / DSM 6192 / RI 19.B1)</name>
    <name type="common">Spirochaeta thermophila</name>
    <dbReference type="NCBI Taxonomy" id="665571"/>
    <lineage>
        <taxon>Bacteria</taxon>
        <taxon>Pseudomonadati</taxon>
        <taxon>Spirochaetota</taxon>
        <taxon>Spirochaetia</taxon>
        <taxon>Winmispirales</taxon>
        <taxon>Winmispiraceae</taxon>
        <taxon>Winmispira</taxon>
    </lineage>
</organism>
<evidence type="ECO:0000256" key="3">
    <source>
        <dbReference type="ARBA" id="ARBA00022723"/>
    </source>
</evidence>
<dbReference type="RefSeq" id="WP_013314111.1">
    <property type="nucleotide sequence ID" value="NC_014484.1"/>
</dbReference>
<dbReference type="PANTHER" id="PTHR43210:SF2">
    <property type="entry name" value="ATP-DEPENDENT DETHIOBIOTIN SYNTHETASE BIOD 2"/>
    <property type="match status" value="1"/>
</dbReference>
<accession>E0RU49</accession>
<name>E0RU49_WINT6</name>
<evidence type="ECO:0000256" key="8">
    <source>
        <dbReference type="ARBA" id="ARBA00047386"/>
    </source>
</evidence>
<dbReference type="InterPro" id="IPR004472">
    <property type="entry name" value="DTB_synth_BioD"/>
</dbReference>
<gene>
    <name evidence="9" type="primary">bioD</name>
    <name evidence="10" type="ordered locus">STHERM_c13290</name>
</gene>
<comment type="subcellular location">
    <subcellularLocation>
        <location evidence="9">Cytoplasm</location>
    </subcellularLocation>
</comment>
<comment type="cofactor">
    <cofactor evidence="9">
        <name>Mg(2+)</name>
        <dbReference type="ChEBI" id="CHEBI:18420"/>
    </cofactor>
</comment>
<keyword evidence="6 9" id="KW-0067">ATP-binding</keyword>
<dbReference type="Gene3D" id="3.40.50.300">
    <property type="entry name" value="P-loop containing nucleotide triphosphate hydrolases"/>
    <property type="match status" value="1"/>
</dbReference>
<dbReference type="EMBL" id="CP001698">
    <property type="protein sequence ID" value="ADN02270.1"/>
    <property type="molecule type" value="Genomic_DNA"/>
</dbReference>
<feature type="binding site" evidence="9">
    <location>
        <begin position="206"/>
        <end position="208"/>
    </location>
    <ligand>
        <name>ATP</name>
        <dbReference type="ChEBI" id="CHEBI:30616"/>
    </ligand>
</feature>
<feature type="binding site" evidence="9">
    <location>
        <position position="51"/>
    </location>
    <ligand>
        <name>Mg(2+)</name>
        <dbReference type="ChEBI" id="CHEBI:18420"/>
    </ligand>
</feature>
<dbReference type="PaxDb" id="665571-STHERM_c13290"/>
<dbReference type="GO" id="GO:0000287">
    <property type="term" value="F:magnesium ion binding"/>
    <property type="evidence" value="ECO:0007669"/>
    <property type="project" value="UniProtKB-UniRule"/>
</dbReference>
<keyword evidence="1 9" id="KW-0963">Cytoplasm</keyword>
<dbReference type="GO" id="GO:0004141">
    <property type="term" value="F:dethiobiotin synthase activity"/>
    <property type="evidence" value="ECO:0007669"/>
    <property type="project" value="UniProtKB-UniRule"/>
</dbReference>
<dbReference type="PIRSF" id="PIRSF006755">
    <property type="entry name" value="DTB_synth"/>
    <property type="match status" value="1"/>
</dbReference>
<dbReference type="UniPathway" id="UPA00078">
    <property type="reaction ID" value="UER00161"/>
</dbReference>
<dbReference type="GO" id="GO:0005829">
    <property type="term" value="C:cytosol"/>
    <property type="evidence" value="ECO:0007669"/>
    <property type="project" value="TreeGrafter"/>
</dbReference>
<evidence type="ECO:0000256" key="1">
    <source>
        <dbReference type="ARBA" id="ARBA00022490"/>
    </source>
</evidence>
<comment type="catalytic activity">
    <reaction evidence="9">
        <text>(7R,8S)-7,8-diammoniononanoate + CO2 + ATP = (4R,5S)-dethiobiotin + ADP + phosphate + 3 H(+)</text>
        <dbReference type="Rhea" id="RHEA:15805"/>
        <dbReference type="ChEBI" id="CHEBI:15378"/>
        <dbReference type="ChEBI" id="CHEBI:16526"/>
        <dbReference type="ChEBI" id="CHEBI:30616"/>
        <dbReference type="ChEBI" id="CHEBI:43474"/>
        <dbReference type="ChEBI" id="CHEBI:149469"/>
        <dbReference type="ChEBI" id="CHEBI:149473"/>
        <dbReference type="ChEBI" id="CHEBI:456216"/>
        <dbReference type="EC" id="6.3.3.3"/>
    </reaction>
</comment>
<evidence type="ECO:0000256" key="2">
    <source>
        <dbReference type="ARBA" id="ARBA00022598"/>
    </source>
</evidence>
<dbReference type="Pfam" id="PF13500">
    <property type="entry name" value="AAA_26"/>
    <property type="match status" value="1"/>
</dbReference>
<evidence type="ECO:0000256" key="5">
    <source>
        <dbReference type="ARBA" id="ARBA00022756"/>
    </source>
</evidence>
<feature type="binding site" evidence="9">
    <location>
        <position position="42"/>
    </location>
    <ligand>
        <name>substrate</name>
    </ligand>
</feature>
<comment type="function">
    <text evidence="9">Catalyzes a mechanistically unusual reaction, the ATP-dependent insertion of CO2 between the N7 and N8 nitrogen atoms of 7,8-diaminopelargonic acid (DAPA, also called 7,8-diammoniononanoate) to form a ureido ring.</text>
</comment>
<dbReference type="PANTHER" id="PTHR43210">
    <property type="entry name" value="DETHIOBIOTIN SYNTHETASE"/>
    <property type="match status" value="1"/>
</dbReference>
<keyword evidence="2 9" id="KW-0436">Ligase</keyword>
<proteinExistence type="inferred from homology"/>
<feature type="binding site" evidence="9">
    <location>
        <begin position="116"/>
        <end position="119"/>
    </location>
    <ligand>
        <name>ATP</name>
        <dbReference type="ChEBI" id="CHEBI:30616"/>
    </ligand>
</feature>
<dbReference type="CDD" id="cd03109">
    <property type="entry name" value="DTBS"/>
    <property type="match status" value="1"/>
</dbReference>
<dbReference type="GO" id="GO:0005524">
    <property type="term" value="F:ATP binding"/>
    <property type="evidence" value="ECO:0007669"/>
    <property type="project" value="UniProtKB-UniRule"/>
</dbReference>
<keyword evidence="4 9" id="KW-0547">Nucleotide-binding</keyword>
<evidence type="ECO:0000256" key="4">
    <source>
        <dbReference type="ARBA" id="ARBA00022741"/>
    </source>
</evidence>
<protein>
    <recommendedName>
        <fullName evidence="9">ATP-dependent dethiobiotin synthetase BioD</fullName>
        <ecNumber evidence="9">6.3.3.3</ecNumber>
    </recommendedName>
    <alternativeName>
        <fullName evidence="9">DTB synthetase</fullName>
        <shortName evidence="9">DTBS</shortName>
    </alternativeName>
    <alternativeName>
        <fullName evidence="9">Dethiobiotin synthase</fullName>
    </alternativeName>
</protein>
<feature type="binding site" evidence="9">
    <location>
        <position position="116"/>
    </location>
    <ligand>
        <name>Mg(2+)</name>
        <dbReference type="ChEBI" id="CHEBI:18420"/>
    </ligand>
</feature>
<feature type="binding site" evidence="9">
    <location>
        <position position="17"/>
    </location>
    <ligand>
        <name>Mg(2+)</name>
        <dbReference type="ChEBI" id="CHEBI:18420"/>
    </ligand>
</feature>
<reference key="1">
    <citation type="submission" date="2009-08" db="EMBL/GenBank/DDBJ databases">
        <title>The genome sequence of Spirochaeta thermophila DSM6192.</title>
        <authorList>
            <person name="Angelov A."/>
            <person name="Mientus M."/>
            <person name="Wittenberg S."/>
            <person name="Lehmann R."/>
            <person name="Liesegang H."/>
            <person name="Daniel R."/>
            <person name="Liebl W."/>
        </authorList>
    </citation>
    <scope>NUCLEOTIDE SEQUENCE</scope>
    <source>
        <strain>DSM 6192</strain>
    </source>
</reference>
<reference evidence="10 11" key="2">
    <citation type="journal article" date="2010" name="J. Bacteriol.">
        <title>Genome sequence of the polysaccharide-degrading, thermophilic anaerobe Spirochaeta thermophila DSM 6192.</title>
        <authorList>
            <person name="Angelov A."/>
            <person name="Liebl S."/>
            <person name="Ballschmiter M."/>
            <person name="Bomeke M."/>
            <person name="Lehmann R."/>
            <person name="Liesegang H."/>
            <person name="Daniel R."/>
            <person name="Liebl W."/>
        </authorList>
    </citation>
    <scope>NUCLEOTIDE SEQUENCE [LARGE SCALE GENOMIC DNA]</scope>
    <source>
        <strain evidence="11">ATCC 49972 / DSM 6192 / RI 19.B1</strain>
    </source>
</reference>
<keyword evidence="7 9" id="KW-0460">Magnesium</keyword>
<dbReference type="GO" id="GO:0009102">
    <property type="term" value="P:biotin biosynthetic process"/>
    <property type="evidence" value="ECO:0007669"/>
    <property type="project" value="UniProtKB-UniRule"/>
</dbReference>
<evidence type="ECO:0000256" key="9">
    <source>
        <dbReference type="HAMAP-Rule" id="MF_00336"/>
    </source>
</evidence>
<dbReference type="KEGG" id="sta:STHERM_c13290"/>
<evidence type="ECO:0000313" key="10">
    <source>
        <dbReference type="EMBL" id="ADN02270.1"/>
    </source>
</evidence>
<keyword evidence="5 9" id="KW-0093">Biotin biosynthesis</keyword>
<dbReference type="eggNOG" id="COG0132">
    <property type="taxonomic scope" value="Bacteria"/>
</dbReference>
<evidence type="ECO:0000256" key="6">
    <source>
        <dbReference type="ARBA" id="ARBA00022840"/>
    </source>
</evidence>
<dbReference type="HOGENOM" id="CLU_072551_3_0_12"/>
<dbReference type="AlphaFoldDB" id="E0RU49"/>
<comment type="caution">
    <text evidence="9">Lacks conserved residue(s) required for the propagation of feature annotation.</text>
</comment>
<evidence type="ECO:0000313" key="11">
    <source>
        <dbReference type="Proteomes" id="UP000001296"/>
    </source>
</evidence>
<comment type="subunit">
    <text evidence="9">Homodimer.</text>
</comment>
<keyword evidence="3 9" id="KW-0479">Metal-binding</keyword>
<feature type="binding site" evidence="9">
    <location>
        <position position="51"/>
    </location>
    <ligand>
        <name>ATP</name>
        <dbReference type="ChEBI" id="CHEBI:30616"/>
    </ligand>
</feature>
<dbReference type="EC" id="6.3.3.3" evidence="9"/>
<dbReference type="InterPro" id="IPR027417">
    <property type="entry name" value="P-loop_NTPase"/>
</dbReference>
<dbReference type="Proteomes" id="UP000001296">
    <property type="component" value="Chromosome"/>
</dbReference>
<sequence>MERVIAITGIDTGIGKTLVTGLLARSLTEEGRRVITAKAVQTGCEAPIAEDIALHRRIMGIPFQEEDLTGLTCPYCYRLPASPHLAAREEGETIDPPKIAASLSTLAERWELVLVEGAGGVCVPLTDRYTFLSFCQEYRLSVIVVTSARLGSINHTCLTIEALQRANIEILGMVYNLYPPTHPRITEDSYALFASLWPEIPLVRLPQIEGDGPLKSMSLDPLVACLGSLV</sequence>
<dbReference type="HAMAP" id="MF_00336">
    <property type="entry name" value="BioD"/>
    <property type="match status" value="1"/>
</dbReference>
<comment type="pathway">
    <text evidence="9">Cofactor biosynthesis; biotin biosynthesis; biotin from 7,8-diaminononanoate: step 1/2.</text>
</comment>
<feature type="binding site" evidence="9">
    <location>
        <begin position="13"/>
        <end position="18"/>
    </location>
    <ligand>
        <name>ATP</name>
        <dbReference type="ChEBI" id="CHEBI:30616"/>
    </ligand>
</feature>